<keyword evidence="7" id="KW-1185">Reference proteome</keyword>
<evidence type="ECO:0000256" key="3">
    <source>
        <dbReference type="ARBA" id="ARBA00023004"/>
    </source>
</evidence>
<accession>A0A1C3VUF7</accession>
<proteinExistence type="predicted"/>
<dbReference type="AlphaFoldDB" id="A0A1C3VUF7"/>
<gene>
    <name evidence="6" type="ORF">GA0061098_1005286</name>
</gene>
<dbReference type="GO" id="GO:0009055">
    <property type="term" value="F:electron transfer activity"/>
    <property type="evidence" value="ECO:0007669"/>
    <property type="project" value="InterPro"/>
</dbReference>
<dbReference type="SUPFAM" id="SSF46626">
    <property type="entry name" value="Cytochrome c"/>
    <property type="match status" value="1"/>
</dbReference>
<keyword evidence="3 4" id="KW-0408">Iron</keyword>
<dbReference type="PANTHER" id="PTHR30600">
    <property type="entry name" value="CYTOCHROME C PEROXIDASE-RELATED"/>
    <property type="match status" value="1"/>
</dbReference>
<dbReference type="PROSITE" id="PS51007">
    <property type="entry name" value="CYTC"/>
    <property type="match status" value="1"/>
</dbReference>
<keyword evidence="2 4" id="KW-0479">Metal-binding</keyword>
<dbReference type="GO" id="GO:0046872">
    <property type="term" value="F:metal ion binding"/>
    <property type="evidence" value="ECO:0007669"/>
    <property type="project" value="UniProtKB-KW"/>
</dbReference>
<evidence type="ECO:0000256" key="2">
    <source>
        <dbReference type="ARBA" id="ARBA00022723"/>
    </source>
</evidence>
<dbReference type="GO" id="GO:0004130">
    <property type="term" value="F:cytochrome-c peroxidase activity"/>
    <property type="evidence" value="ECO:0007669"/>
    <property type="project" value="TreeGrafter"/>
</dbReference>
<dbReference type="RefSeq" id="WP_245323241.1">
    <property type="nucleotide sequence ID" value="NZ_FMAI01000005.1"/>
</dbReference>
<name>A0A1C3VUF7_9BRAD</name>
<evidence type="ECO:0000313" key="7">
    <source>
        <dbReference type="Proteomes" id="UP000199184"/>
    </source>
</evidence>
<dbReference type="Gene3D" id="1.10.760.10">
    <property type="entry name" value="Cytochrome c-like domain"/>
    <property type="match status" value="2"/>
</dbReference>
<dbReference type="GO" id="GO:0020037">
    <property type="term" value="F:heme binding"/>
    <property type="evidence" value="ECO:0007669"/>
    <property type="project" value="InterPro"/>
</dbReference>
<dbReference type="Proteomes" id="UP000199184">
    <property type="component" value="Unassembled WGS sequence"/>
</dbReference>
<evidence type="ECO:0000256" key="1">
    <source>
        <dbReference type="ARBA" id="ARBA00022617"/>
    </source>
</evidence>
<dbReference type="InterPro" id="IPR009056">
    <property type="entry name" value="Cyt_c-like_dom"/>
</dbReference>
<dbReference type="EMBL" id="FMAI01000005">
    <property type="protein sequence ID" value="SCB31410.1"/>
    <property type="molecule type" value="Genomic_DNA"/>
</dbReference>
<dbReference type="PANTHER" id="PTHR30600:SF7">
    <property type="entry name" value="CYTOCHROME C PEROXIDASE-RELATED"/>
    <property type="match status" value="1"/>
</dbReference>
<evidence type="ECO:0000259" key="5">
    <source>
        <dbReference type="PROSITE" id="PS51007"/>
    </source>
</evidence>
<evidence type="ECO:0000313" key="6">
    <source>
        <dbReference type="EMBL" id="SCB31410.1"/>
    </source>
</evidence>
<reference evidence="7" key="1">
    <citation type="submission" date="2016-08" db="EMBL/GenBank/DDBJ databases">
        <authorList>
            <person name="Varghese N."/>
            <person name="Submissions Spin"/>
        </authorList>
    </citation>
    <scope>NUCLEOTIDE SEQUENCE [LARGE SCALE GENOMIC DNA]</scope>
    <source>
        <strain evidence="7">ERR11</strain>
    </source>
</reference>
<evidence type="ECO:0000256" key="4">
    <source>
        <dbReference type="PROSITE-ProRule" id="PRU00433"/>
    </source>
</evidence>
<keyword evidence="1 4" id="KW-0349">Heme</keyword>
<protein>
    <submittedName>
        <fullName evidence="6">Cytochrome c</fullName>
    </submittedName>
</protein>
<dbReference type="InterPro" id="IPR036909">
    <property type="entry name" value="Cyt_c-like_dom_sf"/>
</dbReference>
<dbReference type="InterPro" id="IPR051395">
    <property type="entry name" value="Cytochrome_c_Peroxidase/MauG"/>
</dbReference>
<sequence>MFSKAFPNDATPVTFENLEGHRGFRGDLDYSCRPLDQYLDDDGYALTDQQKAELKLFIEKGCSSCHNGINVGGQDYFPFGMIKRPAESLLRGKTRVVFPSPRISAMSMFSARRRCATPHCAPYFHSGQVWSLKQAVGVMSAVQLGAKLSDEEADEVVAFLNSLTGQLPKIDYPVLPTRTIAIPRPSLDNRPSR</sequence>
<feature type="domain" description="Cytochrome c" evidence="5">
    <location>
        <begin position="48"/>
        <end position="164"/>
    </location>
</feature>
<organism evidence="6 7">
    <name type="scientific">Bradyrhizobium shewense</name>
    <dbReference type="NCBI Taxonomy" id="1761772"/>
    <lineage>
        <taxon>Bacteria</taxon>
        <taxon>Pseudomonadati</taxon>
        <taxon>Pseudomonadota</taxon>
        <taxon>Alphaproteobacteria</taxon>
        <taxon>Hyphomicrobiales</taxon>
        <taxon>Nitrobacteraceae</taxon>
        <taxon>Bradyrhizobium</taxon>
    </lineage>
</organism>